<evidence type="ECO:0000313" key="3">
    <source>
        <dbReference type="Proteomes" id="UP000824264"/>
    </source>
</evidence>
<reference evidence="2" key="2">
    <citation type="submission" date="2021-04" db="EMBL/GenBank/DDBJ databases">
        <authorList>
            <person name="Gilroy R."/>
        </authorList>
    </citation>
    <scope>NUCLEOTIDE SEQUENCE</scope>
    <source>
        <strain evidence="2">ChiSxjej5B17-1746</strain>
    </source>
</reference>
<dbReference type="EMBL" id="DXGI01000062">
    <property type="protein sequence ID" value="HIW77828.1"/>
    <property type="molecule type" value="Genomic_DNA"/>
</dbReference>
<feature type="signal peptide" evidence="1">
    <location>
        <begin position="1"/>
        <end position="21"/>
    </location>
</feature>
<dbReference type="InterPro" id="IPR011050">
    <property type="entry name" value="Pectin_lyase_fold/virulence"/>
</dbReference>
<name>A0A9D1QZN9_9BACT</name>
<keyword evidence="1" id="KW-0732">Signal</keyword>
<feature type="chain" id="PRO_5039589586" description="Right handed beta helix domain-containing protein" evidence="1">
    <location>
        <begin position="22"/>
        <end position="265"/>
    </location>
</feature>
<dbReference type="SUPFAM" id="SSF51126">
    <property type="entry name" value="Pectin lyase-like"/>
    <property type="match status" value="1"/>
</dbReference>
<evidence type="ECO:0000313" key="2">
    <source>
        <dbReference type="EMBL" id="HIW77828.1"/>
    </source>
</evidence>
<dbReference type="AlphaFoldDB" id="A0A9D1QZN9"/>
<feature type="non-terminal residue" evidence="2">
    <location>
        <position position="265"/>
    </location>
</feature>
<sequence length="265" mass="27756">MGRIAAYACLCLALLLAPAQAAPVASYYVSATGNDGHDGLSETTALRSLDHAVNMASNRGEIKHIIVIGRLSSATPLLDHKDTGLREIVITGKLDAAAHERAVLTYTGDDYSGGIGLRGKSKIRFEHIEISGNPNASGLEVSEGAMITLGPGAKITRNHNYGDGGGVRVYRGGILVMEDGAEISYNRCSTFTYGRAGNSRPGDGGGISLEDGIAVIYGGRIVHNTVDGVGGGIYSSGYLLWYDGVITQNKANQGGGIYLYRGTYN</sequence>
<organism evidence="2 3">
    <name type="scientific">Candidatus Bilophila faecipullorum</name>
    <dbReference type="NCBI Taxonomy" id="2838482"/>
    <lineage>
        <taxon>Bacteria</taxon>
        <taxon>Pseudomonadati</taxon>
        <taxon>Thermodesulfobacteriota</taxon>
        <taxon>Desulfovibrionia</taxon>
        <taxon>Desulfovibrionales</taxon>
        <taxon>Desulfovibrionaceae</taxon>
        <taxon>Bilophila</taxon>
    </lineage>
</organism>
<dbReference type="Gene3D" id="2.160.20.10">
    <property type="entry name" value="Single-stranded right-handed beta-helix, Pectin lyase-like"/>
    <property type="match status" value="1"/>
</dbReference>
<dbReference type="InterPro" id="IPR012334">
    <property type="entry name" value="Pectin_lyas_fold"/>
</dbReference>
<accession>A0A9D1QZN9</accession>
<evidence type="ECO:0008006" key="4">
    <source>
        <dbReference type="Google" id="ProtNLM"/>
    </source>
</evidence>
<protein>
    <recommendedName>
        <fullName evidence="4">Right handed beta helix domain-containing protein</fullName>
    </recommendedName>
</protein>
<dbReference type="Proteomes" id="UP000824264">
    <property type="component" value="Unassembled WGS sequence"/>
</dbReference>
<reference evidence="2" key="1">
    <citation type="journal article" date="2021" name="PeerJ">
        <title>Extensive microbial diversity within the chicken gut microbiome revealed by metagenomics and culture.</title>
        <authorList>
            <person name="Gilroy R."/>
            <person name="Ravi A."/>
            <person name="Getino M."/>
            <person name="Pursley I."/>
            <person name="Horton D.L."/>
            <person name="Alikhan N.F."/>
            <person name="Baker D."/>
            <person name="Gharbi K."/>
            <person name="Hall N."/>
            <person name="Watson M."/>
            <person name="Adriaenssens E.M."/>
            <person name="Foster-Nyarko E."/>
            <person name="Jarju S."/>
            <person name="Secka A."/>
            <person name="Antonio M."/>
            <person name="Oren A."/>
            <person name="Chaudhuri R.R."/>
            <person name="La Ragione R."/>
            <person name="Hildebrand F."/>
            <person name="Pallen M.J."/>
        </authorList>
    </citation>
    <scope>NUCLEOTIDE SEQUENCE</scope>
    <source>
        <strain evidence="2">ChiSxjej5B17-1746</strain>
    </source>
</reference>
<proteinExistence type="predicted"/>
<comment type="caution">
    <text evidence="2">The sequence shown here is derived from an EMBL/GenBank/DDBJ whole genome shotgun (WGS) entry which is preliminary data.</text>
</comment>
<gene>
    <name evidence="2" type="ORF">H9874_01615</name>
</gene>
<evidence type="ECO:0000256" key="1">
    <source>
        <dbReference type="SAM" id="SignalP"/>
    </source>
</evidence>